<comment type="subcellular location">
    <subcellularLocation>
        <location evidence="1">Cell membrane</location>
        <topology evidence="1">Multi-pass membrane protein</topology>
    </subcellularLocation>
</comment>
<comment type="caution">
    <text evidence="8">The sequence shown here is derived from an EMBL/GenBank/DDBJ whole genome shotgun (WGS) entry which is preliminary data.</text>
</comment>
<evidence type="ECO:0000313" key="8">
    <source>
        <dbReference type="EMBL" id="GIJ43694.1"/>
    </source>
</evidence>
<sequence>MKIIDNALRSGRVPGLRTAKSTLGAVLAYVVADLLGTSAAPILAALTALLVVQVTVYETVATGVQRMFSVLAGVLVAVAIATFVGLHWWSLGAVVALSLIIGVYLRLGSNLVEAPISAMLVLAVGSIGAESAAINRVYETLVGAVVGIAVNFAIAPPVHVRPAGEAIGQVANRLAEFLRELAGDLRVGWSRAAAQRRLEEARALGPDVAKAEKSVVRAEQSALLNPRGAEVREAQPRLRTAMTGIELWYILLRTLCREIFDRTFYLPPEKEIEAYGPQARAALADVLERAAAAMCGVAAVAGGDDDARAQVHESLTALHARREHLGRLLLVDPHVDAAAWQQHGALLAVIDRMRVEIEAAVRPAAEPWRPPLLTERPKQAVRRMIDVAAEAATNAAAAAEASARDLKSLRRLMPDAEPERVREAADEVADAAALARSAADAAERAARTAAEEAAPLTGPERPDPTGDADRR</sequence>
<keyword evidence="5 7" id="KW-0472">Membrane</keyword>
<feature type="transmembrane region" description="Helical" evidence="7">
    <location>
        <begin position="88"/>
        <end position="107"/>
    </location>
</feature>
<keyword evidence="9" id="KW-1185">Reference proteome</keyword>
<feature type="compositionally biased region" description="Basic and acidic residues" evidence="6">
    <location>
        <begin position="460"/>
        <end position="471"/>
    </location>
</feature>
<organism evidence="8 9">
    <name type="scientific">Virgisporangium aliadipatigenens</name>
    <dbReference type="NCBI Taxonomy" id="741659"/>
    <lineage>
        <taxon>Bacteria</taxon>
        <taxon>Bacillati</taxon>
        <taxon>Actinomycetota</taxon>
        <taxon>Actinomycetes</taxon>
        <taxon>Micromonosporales</taxon>
        <taxon>Micromonosporaceae</taxon>
        <taxon>Virgisporangium</taxon>
    </lineage>
</organism>
<dbReference type="PANTHER" id="PTHR40064">
    <property type="entry name" value="MEMBRANE PROTEIN-RELATED"/>
    <property type="match status" value="1"/>
</dbReference>
<evidence type="ECO:0000313" key="9">
    <source>
        <dbReference type="Proteomes" id="UP000619260"/>
    </source>
</evidence>
<proteinExistence type="predicted"/>
<evidence type="ECO:0008006" key="10">
    <source>
        <dbReference type="Google" id="ProtNLM"/>
    </source>
</evidence>
<gene>
    <name evidence="8" type="ORF">Val02_05800</name>
</gene>
<keyword evidence="3 7" id="KW-0812">Transmembrane</keyword>
<dbReference type="Pfam" id="PF06081">
    <property type="entry name" value="ArAE_1"/>
    <property type="match status" value="1"/>
</dbReference>
<dbReference type="RefSeq" id="WP_203897251.1">
    <property type="nucleotide sequence ID" value="NZ_BOPF01000002.1"/>
</dbReference>
<dbReference type="PANTHER" id="PTHR40064:SF1">
    <property type="entry name" value="MEMBRANE PROTEIN"/>
    <property type="match status" value="1"/>
</dbReference>
<feature type="transmembrane region" description="Helical" evidence="7">
    <location>
        <begin position="114"/>
        <end position="134"/>
    </location>
</feature>
<evidence type="ECO:0000256" key="5">
    <source>
        <dbReference type="ARBA" id="ARBA00023136"/>
    </source>
</evidence>
<keyword evidence="4 7" id="KW-1133">Transmembrane helix</keyword>
<feature type="transmembrane region" description="Helical" evidence="7">
    <location>
        <begin position="140"/>
        <end position="158"/>
    </location>
</feature>
<keyword evidence="2" id="KW-1003">Cell membrane</keyword>
<feature type="transmembrane region" description="Helical" evidence="7">
    <location>
        <begin position="26"/>
        <end position="52"/>
    </location>
</feature>
<dbReference type="AlphaFoldDB" id="A0A8J3YEJ4"/>
<accession>A0A8J3YEJ4</accession>
<dbReference type="InterPro" id="IPR052984">
    <property type="entry name" value="UPF0421"/>
</dbReference>
<evidence type="ECO:0000256" key="2">
    <source>
        <dbReference type="ARBA" id="ARBA00022475"/>
    </source>
</evidence>
<dbReference type="InterPro" id="IPR010343">
    <property type="entry name" value="ArAE_1"/>
</dbReference>
<reference evidence="8" key="1">
    <citation type="submission" date="2021-01" db="EMBL/GenBank/DDBJ databases">
        <title>Whole genome shotgun sequence of Virgisporangium aliadipatigenens NBRC 105644.</title>
        <authorList>
            <person name="Komaki H."/>
            <person name="Tamura T."/>
        </authorList>
    </citation>
    <scope>NUCLEOTIDE SEQUENCE</scope>
    <source>
        <strain evidence="8">NBRC 105644</strain>
    </source>
</reference>
<evidence type="ECO:0000256" key="1">
    <source>
        <dbReference type="ARBA" id="ARBA00004651"/>
    </source>
</evidence>
<evidence type="ECO:0000256" key="6">
    <source>
        <dbReference type="SAM" id="MobiDB-lite"/>
    </source>
</evidence>
<dbReference type="Proteomes" id="UP000619260">
    <property type="component" value="Unassembled WGS sequence"/>
</dbReference>
<evidence type="ECO:0000256" key="3">
    <source>
        <dbReference type="ARBA" id="ARBA00022692"/>
    </source>
</evidence>
<dbReference type="EMBL" id="BOPF01000002">
    <property type="protein sequence ID" value="GIJ43694.1"/>
    <property type="molecule type" value="Genomic_DNA"/>
</dbReference>
<name>A0A8J3YEJ4_9ACTN</name>
<dbReference type="GO" id="GO:0005886">
    <property type="term" value="C:plasma membrane"/>
    <property type="evidence" value="ECO:0007669"/>
    <property type="project" value="UniProtKB-SubCell"/>
</dbReference>
<protein>
    <recommendedName>
        <fullName evidence="10">FUSC family protein</fullName>
    </recommendedName>
</protein>
<feature type="transmembrane region" description="Helical" evidence="7">
    <location>
        <begin position="64"/>
        <end position="82"/>
    </location>
</feature>
<feature type="compositionally biased region" description="Basic and acidic residues" evidence="6">
    <location>
        <begin position="441"/>
        <end position="450"/>
    </location>
</feature>
<evidence type="ECO:0000256" key="4">
    <source>
        <dbReference type="ARBA" id="ARBA00022989"/>
    </source>
</evidence>
<evidence type="ECO:0000256" key="7">
    <source>
        <dbReference type="SAM" id="Phobius"/>
    </source>
</evidence>
<feature type="region of interest" description="Disordered" evidence="6">
    <location>
        <begin position="436"/>
        <end position="471"/>
    </location>
</feature>